<dbReference type="SMART" id="SM00853">
    <property type="entry name" value="MutL_C"/>
    <property type="match status" value="1"/>
</dbReference>
<dbReference type="InterPro" id="IPR042121">
    <property type="entry name" value="MutL_C_regsub"/>
</dbReference>
<dbReference type="GO" id="GO:0140664">
    <property type="term" value="F:ATP-dependent DNA damage sensor activity"/>
    <property type="evidence" value="ECO:0007669"/>
    <property type="project" value="InterPro"/>
</dbReference>
<dbReference type="SUPFAM" id="SSF54211">
    <property type="entry name" value="Ribosomal protein S5 domain 2-like"/>
    <property type="match status" value="1"/>
</dbReference>
<dbReference type="InterPro" id="IPR013507">
    <property type="entry name" value="DNA_mismatch_S5_2-like"/>
</dbReference>
<dbReference type="Gene3D" id="3.30.1370.100">
    <property type="entry name" value="MutL, C-terminal domain, regulatory subdomain"/>
    <property type="match status" value="1"/>
</dbReference>
<dbReference type="InterPro" id="IPR014790">
    <property type="entry name" value="MutL_C"/>
</dbReference>
<name>A0A380AKV0_9GAMM</name>
<dbReference type="Gene3D" id="3.30.230.10">
    <property type="match status" value="1"/>
</dbReference>
<feature type="region of interest" description="Disordered" evidence="6">
    <location>
        <begin position="406"/>
        <end position="432"/>
    </location>
</feature>
<evidence type="ECO:0000256" key="3">
    <source>
        <dbReference type="ARBA" id="ARBA00022763"/>
    </source>
</evidence>
<dbReference type="AlphaFoldDB" id="A0A380AKV0"/>
<dbReference type="GO" id="GO:0005524">
    <property type="term" value="F:ATP binding"/>
    <property type="evidence" value="ECO:0007669"/>
    <property type="project" value="InterPro"/>
</dbReference>
<dbReference type="FunFam" id="3.30.230.10:FF:000013">
    <property type="entry name" value="DNA mismatch repair endonuclease MutL"/>
    <property type="match status" value="1"/>
</dbReference>
<dbReference type="NCBIfam" id="NF000948">
    <property type="entry name" value="PRK00095.1-1"/>
    <property type="match status" value="1"/>
</dbReference>
<dbReference type="CDD" id="cd16926">
    <property type="entry name" value="HATPase_MutL-MLH-PMS-like"/>
    <property type="match status" value="1"/>
</dbReference>
<evidence type="ECO:0000259" key="8">
    <source>
        <dbReference type="SMART" id="SM01340"/>
    </source>
</evidence>
<dbReference type="InterPro" id="IPR036890">
    <property type="entry name" value="HATPase_C_sf"/>
</dbReference>
<dbReference type="PANTHER" id="PTHR10073:SF12">
    <property type="entry name" value="DNA MISMATCH REPAIR PROTEIN MLH1"/>
    <property type="match status" value="1"/>
</dbReference>
<dbReference type="InterPro" id="IPR014762">
    <property type="entry name" value="DNA_mismatch_repair_CS"/>
</dbReference>
<evidence type="ECO:0000256" key="1">
    <source>
        <dbReference type="ARBA" id="ARBA00006082"/>
    </source>
</evidence>
<evidence type="ECO:0000256" key="5">
    <source>
        <dbReference type="HAMAP-Rule" id="MF_00149"/>
    </source>
</evidence>
<dbReference type="GO" id="GO:0016887">
    <property type="term" value="F:ATP hydrolysis activity"/>
    <property type="evidence" value="ECO:0007669"/>
    <property type="project" value="InterPro"/>
</dbReference>
<comment type="function">
    <text evidence="5">This protein is involved in the repair of mismatches in DNA. It is required for dam-dependent methyl-directed DNA mismatch repair. May act as a 'molecular matchmaker', a protein that promotes the formation of a stable complex between two or more DNA-binding proteins in an ATP-dependent manner without itself being part of a final effector complex.</text>
</comment>
<dbReference type="CDD" id="cd03482">
    <property type="entry name" value="MutL_Trans_MutL"/>
    <property type="match status" value="1"/>
</dbReference>
<dbReference type="Pfam" id="PF08676">
    <property type="entry name" value="MutL_C"/>
    <property type="match status" value="1"/>
</dbReference>
<dbReference type="PANTHER" id="PTHR10073">
    <property type="entry name" value="DNA MISMATCH REPAIR PROTEIN MLH, PMS, MUTL"/>
    <property type="match status" value="1"/>
</dbReference>
<dbReference type="GO" id="GO:0032300">
    <property type="term" value="C:mismatch repair complex"/>
    <property type="evidence" value="ECO:0007669"/>
    <property type="project" value="InterPro"/>
</dbReference>
<evidence type="ECO:0000256" key="6">
    <source>
        <dbReference type="SAM" id="MobiDB-lite"/>
    </source>
</evidence>
<dbReference type="FunFam" id="3.30.565.10:FF:000003">
    <property type="entry name" value="DNA mismatch repair endonuclease MutL"/>
    <property type="match status" value="1"/>
</dbReference>
<dbReference type="InterPro" id="IPR020568">
    <property type="entry name" value="Ribosomal_Su5_D2-typ_SF"/>
</dbReference>
<feature type="domain" description="DNA mismatch repair protein S5" evidence="8">
    <location>
        <begin position="212"/>
        <end position="328"/>
    </location>
</feature>
<dbReference type="Gene3D" id="3.30.565.10">
    <property type="entry name" value="Histidine kinase-like ATPase, C-terminal domain"/>
    <property type="match status" value="1"/>
</dbReference>
<dbReference type="InterPro" id="IPR037198">
    <property type="entry name" value="MutL_C_sf"/>
</dbReference>
<feature type="domain" description="MutL C-terminal dimerisation" evidence="7">
    <location>
        <begin position="466"/>
        <end position="601"/>
    </location>
</feature>
<dbReference type="Pfam" id="PF01119">
    <property type="entry name" value="DNA_mis_repair"/>
    <property type="match status" value="1"/>
</dbReference>
<dbReference type="SMART" id="SM01340">
    <property type="entry name" value="DNA_mis_repair"/>
    <property type="match status" value="1"/>
</dbReference>
<dbReference type="NCBIfam" id="TIGR00585">
    <property type="entry name" value="mutl"/>
    <property type="match status" value="1"/>
</dbReference>
<dbReference type="RefSeq" id="WP_115406377.1">
    <property type="nucleotide sequence ID" value="NZ_UGYV01000001.1"/>
</dbReference>
<dbReference type="SUPFAM" id="SSF118116">
    <property type="entry name" value="DNA mismatch repair protein MutL"/>
    <property type="match status" value="1"/>
</dbReference>
<keyword evidence="3 5" id="KW-0227">DNA damage</keyword>
<reference evidence="9 10" key="1">
    <citation type="submission" date="2018-06" db="EMBL/GenBank/DDBJ databases">
        <authorList>
            <consortium name="Pathogen Informatics"/>
            <person name="Doyle S."/>
        </authorList>
    </citation>
    <scope>NUCLEOTIDE SEQUENCE [LARGE SCALE GENOMIC DNA]</scope>
    <source>
        <strain evidence="9 10">NCTC10736</strain>
    </source>
</reference>
<sequence>MGIQILPPQLANQIAAGEVVERPASVVKELVENSLDAGASRVDIEIDKGGSKLIKIRDNGSGITKDELALALSRHATSKLHTLDDLEAILSFGFRGEALASISSVSRLTLTSRTAEQTEAWQAYAEGIDMAVKVMPAAHPVGSTIEVVDLFFNTPARRRFLKSDKTEFTHIDEWLKRIALVRGDIHFTLTHNGKMVRNYRPAVNEAQYLQRLTQVCGRPFAEQALKIECQHDDLRLSGYLQSPWSNNVSDTHYFYVNGRLIRDRLVNHAVRQAFAQKAQLEQPGYVLMLDIDPYQVDVNVHPAKHEVRFHQARYVHDYILQALQSALEEAGELNVKHPSSLDEVEDVFVETPKSCSEVSVPFALGADSAQVNVQADTLQSAQPPVVAAAQAKSVVAGREGTGFGTQTNAFGSMVTPRDSQRGSYSAGESRQRTELPSKAAIASYGALLQTPAYSVKDQVIQPSVPMPAILDGQYWVMATADNLCLLPIKSVALMTRSQEIEAKLATGLIGQPLLMPVSVAADADWQAVLDENETLIRQLGLELTIRYQQLIIKKVPPYLRESQLAKVIPEWLQSLRFEAPAPSALAIWLATHSLTGFVSAVDTWALFSQLAEEKRQLIIDKAISLPWQSWLKEQVSE</sequence>
<evidence type="ECO:0000313" key="9">
    <source>
        <dbReference type="EMBL" id="SUI82594.1"/>
    </source>
</evidence>
<dbReference type="EMBL" id="UGYV01000001">
    <property type="protein sequence ID" value="SUI82594.1"/>
    <property type="molecule type" value="Genomic_DNA"/>
</dbReference>
<dbReference type="HAMAP" id="MF_00149">
    <property type="entry name" value="DNA_mis_repair"/>
    <property type="match status" value="1"/>
</dbReference>
<dbReference type="Proteomes" id="UP000255061">
    <property type="component" value="Unassembled WGS sequence"/>
</dbReference>
<evidence type="ECO:0000259" key="7">
    <source>
        <dbReference type="SMART" id="SM00853"/>
    </source>
</evidence>
<protein>
    <recommendedName>
        <fullName evidence="2 5">DNA mismatch repair protein MutL</fullName>
    </recommendedName>
</protein>
<comment type="similarity">
    <text evidence="1 5">Belongs to the DNA mismatch repair MutL/HexB family.</text>
</comment>
<dbReference type="InterPro" id="IPR002099">
    <property type="entry name" value="MutL/Mlh/PMS"/>
</dbReference>
<dbReference type="Pfam" id="PF13589">
    <property type="entry name" value="HATPase_c_3"/>
    <property type="match status" value="1"/>
</dbReference>
<dbReference type="GO" id="GO:0030983">
    <property type="term" value="F:mismatched DNA binding"/>
    <property type="evidence" value="ECO:0007669"/>
    <property type="project" value="InterPro"/>
</dbReference>
<keyword evidence="4 5" id="KW-0234">DNA repair</keyword>
<dbReference type="PROSITE" id="PS00058">
    <property type="entry name" value="DNA_MISMATCH_REPAIR_1"/>
    <property type="match status" value="1"/>
</dbReference>
<organism evidence="9 10">
    <name type="scientific">Shewanella morhuae</name>
    <dbReference type="NCBI Taxonomy" id="365591"/>
    <lineage>
        <taxon>Bacteria</taxon>
        <taxon>Pseudomonadati</taxon>
        <taxon>Pseudomonadota</taxon>
        <taxon>Gammaproteobacteria</taxon>
        <taxon>Alteromonadales</taxon>
        <taxon>Shewanellaceae</taxon>
        <taxon>Shewanella</taxon>
    </lineage>
</organism>
<evidence type="ECO:0000256" key="2">
    <source>
        <dbReference type="ARBA" id="ARBA00021975"/>
    </source>
</evidence>
<dbReference type="InterPro" id="IPR014721">
    <property type="entry name" value="Ribsml_uS5_D2-typ_fold_subgr"/>
</dbReference>
<dbReference type="InterPro" id="IPR020667">
    <property type="entry name" value="DNA_mismatch_repair_MutL"/>
</dbReference>
<evidence type="ECO:0000313" key="10">
    <source>
        <dbReference type="Proteomes" id="UP000255061"/>
    </source>
</evidence>
<dbReference type="SUPFAM" id="SSF55874">
    <property type="entry name" value="ATPase domain of HSP90 chaperone/DNA topoisomerase II/histidine kinase"/>
    <property type="match status" value="1"/>
</dbReference>
<dbReference type="GO" id="GO:0006298">
    <property type="term" value="P:mismatch repair"/>
    <property type="evidence" value="ECO:0007669"/>
    <property type="project" value="UniProtKB-UniRule"/>
</dbReference>
<proteinExistence type="inferred from homology"/>
<gene>
    <name evidence="5 9" type="primary">mutL</name>
    <name evidence="9" type="ORF">NCTC10736_02518</name>
</gene>
<dbReference type="InterPro" id="IPR038973">
    <property type="entry name" value="MutL/Mlh/Pms-like"/>
</dbReference>
<evidence type="ECO:0000256" key="4">
    <source>
        <dbReference type="ARBA" id="ARBA00023204"/>
    </source>
</evidence>
<accession>A0A380AKV0</accession>